<dbReference type="Proteomes" id="UP000693972">
    <property type="component" value="Unassembled WGS sequence"/>
</dbReference>
<dbReference type="RefSeq" id="WP_257894227.1">
    <property type="nucleotide sequence ID" value="NZ_JAIMBW010000001.1"/>
</dbReference>
<gene>
    <name evidence="2" type="ORF">KUL25_18280</name>
</gene>
<evidence type="ECO:0000313" key="3">
    <source>
        <dbReference type="Proteomes" id="UP000693972"/>
    </source>
</evidence>
<protein>
    <submittedName>
        <fullName evidence="2">Ferredoxin</fullName>
    </submittedName>
</protein>
<dbReference type="InterPro" id="IPR017896">
    <property type="entry name" value="4Fe4S_Fe-S-bd"/>
</dbReference>
<keyword evidence="3" id="KW-1185">Reference proteome</keyword>
<dbReference type="EMBL" id="JAIMBW010000001">
    <property type="protein sequence ID" value="MBY4894711.1"/>
    <property type="molecule type" value="Genomic_DNA"/>
</dbReference>
<sequence length="215" mass="23294">MDYETITAHAAPHRLGIVGAFHPDAKDSVPEGTGTLVLLAPKDPDFWTFFQTQPEAYDDLPDPLDRWSTRAVSDIAGRLDALPLFPFGGPPWHPFIAWARKSGSIHASPVSLLVHNDQGLMISFRGALALKETISLTPPRLSPCLLCAAPCEDACPVNALSEDGYDTAACHAFLDTPAGADCMQNGCKARRACPVSQDFGRNPVQSAYHMAQFHR</sequence>
<name>A0A975YFH7_9RHOB</name>
<proteinExistence type="predicted"/>
<feature type="domain" description="4Fe-4S ferredoxin-type" evidence="1">
    <location>
        <begin position="137"/>
        <end position="165"/>
    </location>
</feature>
<reference evidence="2 3" key="1">
    <citation type="submission" date="2021-07" db="EMBL/GenBank/DDBJ databases">
        <title>Karlodiniumbacter phycospheric gen. nov., sp. nov., a phycosphere bacterium isolated from karlodinium veneficum.</title>
        <authorList>
            <person name="Peng Y."/>
            <person name="Jiang L."/>
            <person name="Lee J."/>
        </authorList>
    </citation>
    <scope>NUCLEOTIDE SEQUENCE</scope>
    <source>
        <strain evidence="2 3">N5</strain>
    </source>
</reference>
<accession>A0A975YFH7</accession>
<dbReference type="PROSITE" id="PS51379">
    <property type="entry name" value="4FE4S_FER_2"/>
    <property type="match status" value="1"/>
</dbReference>
<organism evidence="2">
    <name type="scientific">Gymnodinialimonas phycosphaerae</name>
    <dbReference type="NCBI Taxonomy" id="2841589"/>
    <lineage>
        <taxon>Bacteria</taxon>
        <taxon>Pseudomonadati</taxon>
        <taxon>Pseudomonadota</taxon>
        <taxon>Alphaproteobacteria</taxon>
        <taxon>Rhodobacterales</taxon>
        <taxon>Paracoccaceae</taxon>
        <taxon>Gymnodinialimonas</taxon>
    </lineage>
</organism>
<evidence type="ECO:0000313" key="2">
    <source>
        <dbReference type="EMBL" id="QXL87350.1"/>
    </source>
</evidence>
<dbReference type="EMBL" id="CP078073">
    <property type="protein sequence ID" value="QXL87350.1"/>
    <property type="molecule type" value="Genomic_DNA"/>
</dbReference>
<dbReference type="AlphaFoldDB" id="A0A975YFH7"/>
<evidence type="ECO:0000259" key="1">
    <source>
        <dbReference type="PROSITE" id="PS51379"/>
    </source>
</evidence>